<gene>
    <name evidence="2" type="ORF">MUN68_003310</name>
</gene>
<keyword evidence="3" id="KW-1185">Reference proteome</keyword>
<protein>
    <submittedName>
        <fullName evidence="2">Glycosyltransferase</fullName>
    </submittedName>
</protein>
<reference evidence="2 3" key="1">
    <citation type="submission" date="2023-01" db="EMBL/GenBank/DDBJ databases">
        <title>Psychroserpens ponticola sp. nov., isolated from seawater.</title>
        <authorList>
            <person name="Kristyanto S."/>
            <person name="Jung J."/>
            <person name="Kim J.M."/>
            <person name="Jeon C.O."/>
        </authorList>
    </citation>
    <scope>NUCLEOTIDE SEQUENCE [LARGE SCALE GENOMIC DNA]</scope>
    <source>
        <strain evidence="2 3">MSW6</strain>
    </source>
</reference>
<dbReference type="Proteomes" id="UP001202717">
    <property type="component" value="Chromosome"/>
</dbReference>
<evidence type="ECO:0000313" key="3">
    <source>
        <dbReference type="Proteomes" id="UP001202717"/>
    </source>
</evidence>
<keyword evidence="1" id="KW-0808">Transferase</keyword>
<sequence>MIPKKIHYCWFGTQPMSQTILKCIESWQQHLPDFELVLWNETNSDLSHPFAKQALKDQKWAFLSDYVRLNVLSDQGGVYLDTDMLVLKNFSTFLDRKCFVGLESERYVSCGVIGTEANHPYIVNCLRHYDTIDVSKSVNYKDLIIPKIFTSVYKSMYKTEILEAIEYEDLLILDVNYFYAYPNPDPKIRKQDDDYLKHITETSYAVHLWERSWKGYNEFQLIHQRRYLKAFFKMITNGNQKKMKPKKYYRKLLSTIKTSIFG</sequence>
<dbReference type="SUPFAM" id="SSF53448">
    <property type="entry name" value="Nucleotide-diphospho-sugar transferases"/>
    <property type="match status" value="1"/>
</dbReference>
<dbReference type="Pfam" id="PF04488">
    <property type="entry name" value="Gly_transf_sug"/>
    <property type="match status" value="1"/>
</dbReference>
<dbReference type="RefSeq" id="WP_249995297.1">
    <property type="nucleotide sequence ID" value="NZ_CP116221.1"/>
</dbReference>
<dbReference type="EMBL" id="CP116221">
    <property type="protein sequence ID" value="WCO02529.1"/>
    <property type="molecule type" value="Genomic_DNA"/>
</dbReference>
<dbReference type="InterPro" id="IPR051706">
    <property type="entry name" value="Glycosyltransferase_domain"/>
</dbReference>
<dbReference type="Gene3D" id="3.90.550.20">
    <property type="match status" value="1"/>
</dbReference>
<proteinExistence type="predicted"/>
<dbReference type="PANTHER" id="PTHR32385:SF15">
    <property type="entry name" value="INOSITOL PHOSPHOCERAMIDE MANNOSYLTRANSFERASE 1"/>
    <property type="match status" value="1"/>
</dbReference>
<dbReference type="InterPro" id="IPR029044">
    <property type="entry name" value="Nucleotide-diphossugar_trans"/>
</dbReference>
<dbReference type="InterPro" id="IPR007577">
    <property type="entry name" value="GlycoTrfase_DXD_sugar-bd_CS"/>
</dbReference>
<organism evidence="2 3">
    <name type="scientific">Psychroserpens ponticola</name>
    <dbReference type="NCBI Taxonomy" id="2932268"/>
    <lineage>
        <taxon>Bacteria</taxon>
        <taxon>Pseudomonadati</taxon>
        <taxon>Bacteroidota</taxon>
        <taxon>Flavobacteriia</taxon>
        <taxon>Flavobacteriales</taxon>
        <taxon>Flavobacteriaceae</taxon>
        <taxon>Psychroserpens</taxon>
    </lineage>
</organism>
<name>A0ABY7RZG8_9FLAO</name>
<accession>A0ABY7RZG8</accession>
<evidence type="ECO:0000256" key="1">
    <source>
        <dbReference type="ARBA" id="ARBA00022679"/>
    </source>
</evidence>
<evidence type="ECO:0000313" key="2">
    <source>
        <dbReference type="EMBL" id="WCO02529.1"/>
    </source>
</evidence>
<dbReference type="PANTHER" id="PTHR32385">
    <property type="entry name" value="MANNOSYL PHOSPHORYLINOSITOL CERAMIDE SYNTHASE"/>
    <property type="match status" value="1"/>
</dbReference>